<dbReference type="RefSeq" id="WP_109615249.1">
    <property type="nucleotide sequence ID" value="NZ_QGDO01000001.1"/>
</dbReference>
<evidence type="ECO:0008006" key="4">
    <source>
        <dbReference type="Google" id="ProtNLM"/>
    </source>
</evidence>
<gene>
    <name evidence="2" type="ORF">BC781_10154</name>
</gene>
<comment type="caution">
    <text evidence="2">The sequence shown here is derived from an EMBL/GenBank/DDBJ whole genome shotgun (WGS) entry which is preliminary data.</text>
</comment>
<proteinExistence type="predicted"/>
<organism evidence="2 3">
    <name type="scientific">Sediminitomix flava</name>
    <dbReference type="NCBI Taxonomy" id="379075"/>
    <lineage>
        <taxon>Bacteria</taxon>
        <taxon>Pseudomonadati</taxon>
        <taxon>Bacteroidota</taxon>
        <taxon>Cytophagia</taxon>
        <taxon>Cytophagales</taxon>
        <taxon>Flammeovirgaceae</taxon>
        <taxon>Sediminitomix</taxon>
    </lineage>
</organism>
<accession>A0A315ZFT1</accession>
<dbReference type="Proteomes" id="UP000245535">
    <property type="component" value="Unassembled WGS sequence"/>
</dbReference>
<name>A0A315ZFT1_SEDFL</name>
<evidence type="ECO:0000313" key="3">
    <source>
        <dbReference type="Proteomes" id="UP000245535"/>
    </source>
</evidence>
<dbReference type="AlphaFoldDB" id="A0A315ZFT1"/>
<feature type="signal peptide" evidence="1">
    <location>
        <begin position="1"/>
        <end position="20"/>
    </location>
</feature>
<dbReference type="PANTHER" id="PTHR41913">
    <property type="entry name" value="DUF1684 DOMAIN-CONTAINING PROTEIN"/>
    <property type="match status" value="1"/>
</dbReference>
<feature type="chain" id="PRO_5016411027" description="DUF1684 domain-containing protein" evidence="1">
    <location>
        <begin position="21"/>
        <end position="209"/>
    </location>
</feature>
<dbReference type="InterPro" id="IPR012467">
    <property type="entry name" value="DUF1684"/>
</dbReference>
<dbReference type="OrthoDB" id="5493262at2"/>
<evidence type="ECO:0000313" key="2">
    <source>
        <dbReference type="EMBL" id="PWJ43708.1"/>
    </source>
</evidence>
<protein>
    <recommendedName>
        <fullName evidence="4">DUF1684 domain-containing protein</fullName>
    </recommendedName>
</protein>
<evidence type="ECO:0000256" key="1">
    <source>
        <dbReference type="SAM" id="SignalP"/>
    </source>
</evidence>
<reference evidence="2 3" key="1">
    <citation type="submission" date="2018-03" db="EMBL/GenBank/DDBJ databases">
        <title>Genomic Encyclopedia of Archaeal and Bacterial Type Strains, Phase II (KMG-II): from individual species to whole genera.</title>
        <authorList>
            <person name="Goeker M."/>
        </authorList>
    </citation>
    <scope>NUCLEOTIDE SEQUENCE [LARGE SCALE GENOMIC DNA]</scope>
    <source>
        <strain evidence="2 3">DSM 28229</strain>
    </source>
</reference>
<sequence>MNKKLIVGLAILAAIAYTFLGQNNDASPEEKEAFNTEILKYRDDQVKGLQATDYEPFYNDSTFQGLSYFSPNLQYKVNARLDWNDNAERIAVPTSSGKKKYFKKAVTAHFSLNGNDHELILLKPEANAMLNYYFLAFTDLTSGEETYGGGRYINIEGLKKGQLQTTIDFNKAYNPYCAYKDGYNCPIPLRENRLATKVEAGEKNYQASH</sequence>
<dbReference type="EMBL" id="QGDO01000001">
    <property type="protein sequence ID" value="PWJ43708.1"/>
    <property type="molecule type" value="Genomic_DNA"/>
</dbReference>
<dbReference type="Pfam" id="PF07920">
    <property type="entry name" value="DUF1684"/>
    <property type="match status" value="1"/>
</dbReference>
<dbReference type="PANTHER" id="PTHR41913:SF1">
    <property type="entry name" value="DUF1684 DOMAIN-CONTAINING PROTEIN"/>
    <property type="match status" value="1"/>
</dbReference>
<keyword evidence="1" id="KW-0732">Signal</keyword>
<keyword evidence="3" id="KW-1185">Reference proteome</keyword>